<evidence type="ECO:0000313" key="9">
    <source>
        <dbReference type="Proteomes" id="UP000434276"/>
    </source>
</evidence>
<evidence type="ECO:0000256" key="3">
    <source>
        <dbReference type="ARBA" id="ARBA00022741"/>
    </source>
</evidence>
<evidence type="ECO:0000256" key="4">
    <source>
        <dbReference type="ARBA" id="ARBA00022777"/>
    </source>
</evidence>
<organism evidence="8 9">
    <name type="scientific">Arabidopsis thaliana</name>
    <name type="common">Mouse-ear cress</name>
    <dbReference type="NCBI Taxonomy" id="3702"/>
    <lineage>
        <taxon>Eukaryota</taxon>
        <taxon>Viridiplantae</taxon>
        <taxon>Streptophyta</taxon>
        <taxon>Embryophyta</taxon>
        <taxon>Tracheophyta</taxon>
        <taxon>Spermatophyta</taxon>
        <taxon>Magnoliopsida</taxon>
        <taxon>eudicotyledons</taxon>
        <taxon>Gunneridae</taxon>
        <taxon>Pentapetalae</taxon>
        <taxon>rosids</taxon>
        <taxon>malvids</taxon>
        <taxon>Brassicales</taxon>
        <taxon>Brassicaceae</taxon>
        <taxon>Camelineae</taxon>
        <taxon>Arabidopsis</taxon>
    </lineage>
</organism>
<evidence type="ECO:0000256" key="1">
    <source>
        <dbReference type="ARBA" id="ARBA00022527"/>
    </source>
</evidence>
<protein>
    <recommendedName>
        <fullName evidence="10">Protein kinase domain-containing protein</fullName>
    </recommendedName>
</protein>
<dbReference type="PANTHER" id="PTHR27002">
    <property type="entry name" value="RECEPTOR-LIKE SERINE/THREONINE-PROTEIN KINASE SD1-8"/>
    <property type="match status" value="1"/>
</dbReference>
<proteinExistence type="predicted"/>
<dbReference type="EMBL" id="CACSHJ010000096">
    <property type="protein sequence ID" value="CAA0406412.1"/>
    <property type="molecule type" value="Genomic_DNA"/>
</dbReference>
<dbReference type="PANTHER" id="PTHR27002:SF150">
    <property type="entry name" value="RECEPTOR-LIKE SERINE_THREONINE-PROTEIN KINASE SD1-8"/>
    <property type="match status" value="1"/>
</dbReference>
<evidence type="ECO:0000256" key="2">
    <source>
        <dbReference type="ARBA" id="ARBA00022679"/>
    </source>
</evidence>
<feature type="domain" description="S-locus receptor kinase C-terminal" evidence="7">
    <location>
        <begin position="108"/>
        <end position="157"/>
    </location>
</feature>
<dbReference type="Pfam" id="PF11883">
    <property type="entry name" value="DUF3403"/>
    <property type="match status" value="1"/>
</dbReference>
<keyword evidence="3" id="KW-0547">Nucleotide-binding</keyword>
<evidence type="ECO:0000259" key="7">
    <source>
        <dbReference type="Pfam" id="PF11883"/>
    </source>
</evidence>
<dbReference type="Proteomes" id="UP000434276">
    <property type="component" value="Unassembled WGS sequence"/>
</dbReference>
<keyword evidence="2" id="KW-0808">Transferase</keyword>
<dbReference type="InterPro" id="IPR021820">
    <property type="entry name" value="S-locus_recpt_kinase_C"/>
</dbReference>
<evidence type="ECO:0008006" key="10">
    <source>
        <dbReference type="Google" id="ProtNLM"/>
    </source>
</evidence>
<evidence type="ECO:0000313" key="8">
    <source>
        <dbReference type="EMBL" id="CAA0406412.1"/>
    </source>
</evidence>
<dbReference type="GO" id="GO:0005524">
    <property type="term" value="F:ATP binding"/>
    <property type="evidence" value="ECO:0007669"/>
    <property type="project" value="UniProtKB-KW"/>
</dbReference>
<reference evidence="8 9" key="1">
    <citation type="submission" date="2019-12" db="EMBL/GenBank/DDBJ databases">
        <authorList>
            <person name="Jiao W.-B."/>
            <person name="Schneeberger K."/>
        </authorList>
    </citation>
    <scope>NUCLEOTIDE SEQUENCE [LARGE SCALE GENOMIC DNA]</scope>
    <source>
        <strain evidence="9">cv. C24</strain>
    </source>
</reference>
<sequence>MSPEYAEEGIYSTKSDVFSFGVLLLEIIFGVKNRDFYRYLENDESLITYIWRNWKEGKGLEIIDQIILDSSTFQQHQVKRYIQIGLLCVQECAEDRPTMLSISVMFASDTIEIAPPGPPGYLVRKSQLETGSSSSRKKRNEESWTVAEVTYSAIGPR</sequence>
<dbReference type="InterPro" id="IPR001245">
    <property type="entry name" value="Ser-Thr/Tyr_kinase_cat_dom"/>
</dbReference>
<keyword evidence="1" id="KW-0723">Serine/threonine-protein kinase</keyword>
<dbReference type="AlphaFoldDB" id="A0A5S9YA16"/>
<name>A0A5S9YA16_ARATH</name>
<dbReference type="ExpressionAtlas" id="A0A5S9YA16">
    <property type="expression patterns" value="baseline and differential"/>
</dbReference>
<dbReference type="SUPFAM" id="SSF56112">
    <property type="entry name" value="Protein kinase-like (PK-like)"/>
    <property type="match status" value="1"/>
</dbReference>
<accession>A0A5S9YA16</accession>
<evidence type="ECO:0000259" key="6">
    <source>
        <dbReference type="Pfam" id="PF07714"/>
    </source>
</evidence>
<dbReference type="OrthoDB" id="1112283at2759"/>
<dbReference type="GO" id="GO:0004674">
    <property type="term" value="F:protein serine/threonine kinase activity"/>
    <property type="evidence" value="ECO:0007669"/>
    <property type="project" value="UniProtKB-KW"/>
</dbReference>
<evidence type="ECO:0000256" key="5">
    <source>
        <dbReference type="ARBA" id="ARBA00022840"/>
    </source>
</evidence>
<gene>
    <name evidence="8" type="ORF">C24_LOCUS23977</name>
</gene>
<keyword evidence="5" id="KW-0067">ATP-binding</keyword>
<dbReference type="InterPro" id="IPR011009">
    <property type="entry name" value="Kinase-like_dom_sf"/>
</dbReference>
<feature type="domain" description="Serine-threonine/tyrosine-protein kinase catalytic" evidence="6">
    <location>
        <begin position="1"/>
        <end position="102"/>
    </location>
</feature>
<dbReference type="Gene3D" id="1.10.510.10">
    <property type="entry name" value="Transferase(Phosphotransferase) domain 1"/>
    <property type="match status" value="1"/>
</dbReference>
<dbReference type="Pfam" id="PF07714">
    <property type="entry name" value="PK_Tyr_Ser-Thr"/>
    <property type="match status" value="1"/>
</dbReference>
<keyword evidence="4" id="KW-0418">Kinase</keyword>